<organism evidence="2 3">
    <name type="scientific">Purpureocillium lilacinum</name>
    <name type="common">Paecilomyces lilacinus</name>
    <dbReference type="NCBI Taxonomy" id="33203"/>
    <lineage>
        <taxon>Eukaryota</taxon>
        <taxon>Fungi</taxon>
        <taxon>Dikarya</taxon>
        <taxon>Ascomycota</taxon>
        <taxon>Pezizomycotina</taxon>
        <taxon>Sordariomycetes</taxon>
        <taxon>Hypocreomycetidae</taxon>
        <taxon>Hypocreales</taxon>
        <taxon>Ophiocordycipitaceae</taxon>
        <taxon>Purpureocillium</taxon>
    </lineage>
</organism>
<reference evidence="2 3" key="1">
    <citation type="journal article" date="2024" name="Microbiol. Resour. Announc.">
        <title>Genome annotations for the ascomycete fungi Trichoderma harzianum, Trichoderma aggressivum, and Purpureocillium lilacinum.</title>
        <authorList>
            <person name="Beijen E.P.W."/>
            <person name="Ohm R.A."/>
        </authorList>
    </citation>
    <scope>NUCLEOTIDE SEQUENCE [LARGE SCALE GENOMIC DNA]</scope>
    <source>
        <strain evidence="2 3">CBS 150709</strain>
    </source>
</reference>
<evidence type="ECO:0000313" key="3">
    <source>
        <dbReference type="Proteomes" id="UP001287286"/>
    </source>
</evidence>
<accession>A0ABR0BGJ0</accession>
<name>A0ABR0BGJ0_PURLI</name>
<feature type="region of interest" description="Disordered" evidence="1">
    <location>
        <begin position="278"/>
        <end position="301"/>
    </location>
</feature>
<evidence type="ECO:0000256" key="1">
    <source>
        <dbReference type="SAM" id="MobiDB-lite"/>
    </source>
</evidence>
<evidence type="ECO:0000313" key="2">
    <source>
        <dbReference type="EMBL" id="KAK4076835.1"/>
    </source>
</evidence>
<feature type="region of interest" description="Disordered" evidence="1">
    <location>
        <begin position="92"/>
        <end position="111"/>
    </location>
</feature>
<comment type="caution">
    <text evidence="2">The sequence shown here is derived from an EMBL/GenBank/DDBJ whole genome shotgun (WGS) entry which is preliminary data.</text>
</comment>
<feature type="compositionally biased region" description="Polar residues" evidence="1">
    <location>
        <begin position="278"/>
        <end position="292"/>
    </location>
</feature>
<protein>
    <submittedName>
        <fullName evidence="2">Uncharacterized protein</fullName>
    </submittedName>
</protein>
<proteinExistence type="predicted"/>
<dbReference type="EMBL" id="JAWRVI010000113">
    <property type="protein sequence ID" value="KAK4076835.1"/>
    <property type="molecule type" value="Genomic_DNA"/>
</dbReference>
<feature type="compositionally biased region" description="Basic and acidic residues" evidence="1">
    <location>
        <begin position="159"/>
        <end position="185"/>
    </location>
</feature>
<dbReference type="Proteomes" id="UP001287286">
    <property type="component" value="Unassembled WGS sequence"/>
</dbReference>
<gene>
    <name evidence="2" type="ORF">Purlil1_12568</name>
</gene>
<sequence>MLPSPIQPATHCWGQSAMVSVPKEDRIMVLGHGQELLEDTMTFGKAAGVFSLMTFWDPALSSHRLAVHLPPGQTPPDIESLLCEQRFHQHELKKKHRASVTSPERNAWRQEPPRMAQRLRIPPHDDRRDLYNVHGEACTVHETANQNRFGAIAANMGSTRREPSPRGKFLSEHERSTQKRPRVEDSGLVPKNSPLPGAVKTRNTAHISGLVRDRNHGGETGATSQPLFQHMSLRRPGVLSGVAHRLSHLMTELLAESTQESEISQGILQIKQSLVHHSSIGGSSRPSLQSPLSAGDNAHTMPYETDLPARLLVTACISLASITQIAEGGTLRDEDIKACLLHTLGYDSNLQSVCEGGAAAGDRAGQSWLDVVIGE</sequence>
<feature type="region of interest" description="Disordered" evidence="1">
    <location>
        <begin position="154"/>
        <end position="204"/>
    </location>
</feature>
<keyword evidence="3" id="KW-1185">Reference proteome</keyword>